<dbReference type="GO" id="GO:0097527">
    <property type="term" value="P:necroptotic signaling pathway"/>
    <property type="evidence" value="ECO:0007669"/>
    <property type="project" value="TreeGrafter"/>
</dbReference>
<dbReference type="SUPFAM" id="SSF56112">
    <property type="entry name" value="Protein kinase-like (PK-like)"/>
    <property type="match status" value="1"/>
</dbReference>
<organism evidence="7 8">
    <name type="scientific">Geodia barretti</name>
    <name type="common">Barrett's horny sponge</name>
    <dbReference type="NCBI Taxonomy" id="519541"/>
    <lineage>
        <taxon>Eukaryota</taxon>
        <taxon>Metazoa</taxon>
        <taxon>Porifera</taxon>
        <taxon>Demospongiae</taxon>
        <taxon>Heteroscleromorpha</taxon>
        <taxon>Tetractinellida</taxon>
        <taxon>Astrophorina</taxon>
        <taxon>Geodiidae</taxon>
        <taxon>Geodia</taxon>
    </lineage>
</organism>
<dbReference type="PANTHER" id="PTHR44329">
    <property type="entry name" value="SERINE/THREONINE-PROTEIN KINASE TNNI3K-RELATED"/>
    <property type="match status" value="1"/>
</dbReference>
<dbReference type="InterPro" id="IPR051681">
    <property type="entry name" value="Ser/Thr_Kinases-Pseudokinases"/>
</dbReference>
<dbReference type="SUPFAM" id="SSF50729">
    <property type="entry name" value="PH domain-like"/>
    <property type="match status" value="1"/>
</dbReference>
<dbReference type="Gene3D" id="1.10.510.10">
    <property type="entry name" value="Transferase(Phosphotransferase) domain 1"/>
    <property type="match status" value="1"/>
</dbReference>
<dbReference type="InterPro" id="IPR000719">
    <property type="entry name" value="Prot_kinase_dom"/>
</dbReference>
<dbReference type="PROSITE" id="PS00109">
    <property type="entry name" value="PROTEIN_KINASE_TYR"/>
    <property type="match status" value="1"/>
</dbReference>
<dbReference type="GO" id="GO:0005524">
    <property type="term" value="F:ATP binding"/>
    <property type="evidence" value="ECO:0007669"/>
    <property type="project" value="UniProtKB-UniRule"/>
</dbReference>
<comment type="caution">
    <text evidence="7">The sequence shown here is derived from an EMBL/GenBank/DDBJ whole genome shotgun (WGS) entry which is preliminary data.</text>
</comment>
<name>A0AA35REY6_GEOBA</name>
<gene>
    <name evidence="7" type="ORF">GBAR_LOCUS6758</name>
</gene>
<feature type="region of interest" description="Disordered" evidence="4">
    <location>
        <begin position="495"/>
        <end position="557"/>
    </location>
</feature>
<dbReference type="InterPro" id="IPR001849">
    <property type="entry name" value="PH_domain"/>
</dbReference>
<evidence type="ECO:0000256" key="1">
    <source>
        <dbReference type="ARBA" id="ARBA00022741"/>
    </source>
</evidence>
<dbReference type="PROSITE" id="PS00107">
    <property type="entry name" value="PROTEIN_KINASE_ATP"/>
    <property type="match status" value="1"/>
</dbReference>
<evidence type="ECO:0000256" key="4">
    <source>
        <dbReference type="SAM" id="MobiDB-lite"/>
    </source>
</evidence>
<dbReference type="CDD" id="cd00821">
    <property type="entry name" value="PH"/>
    <property type="match status" value="1"/>
</dbReference>
<evidence type="ECO:0000313" key="8">
    <source>
        <dbReference type="Proteomes" id="UP001174909"/>
    </source>
</evidence>
<dbReference type="GO" id="GO:0004672">
    <property type="term" value="F:protein kinase activity"/>
    <property type="evidence" value="ECO:0007669"/>
    <property type="project" value="InterPro"/>
</dbReference>
<proteinExistence type="predicted"/>
<dbReference type="InterPro" id="IPR011009">
    <property type="entry name" value="Kinase-like_dom_sf"/>
</dbReference>
<evidence type="ECO:0000259" key="5">
    <source>
        <dbReference type="PROSITE" id="PS50003"/>
    </source>
</evidence>
<accession>A0AA35REY6</accession>
<dbReference type="Gene3D" id="2.30.29.30">
    <property type="entry name" value="Pleckstrin-homology domain (PH domain)/Phosphotyrosine-binding domain (PTB)"/>
    <property type="match status" value="1"/>
</dbReference>
<reference evidence="7" key="1">
    <citation type="submission" date="2023-03" db="EMBL/GenBank/DDBJ databases">
        <authorList>
            <person name="Steffen K."/>
            <person name="Cardenas P."/>
        </authorList>
    </citation>
    <scope>NUCLEOTIDE SEQUENCE</scope>
</reference>
<feature type="compositionally biased region" description="Pro residues" evidence="4">
    <location>
        <begin position="512"/>
        <end position="527"/>
    </location>
</feature>
<keyword evidence="7" id="KW-0418">Kinase</keyword>
<feature type="binding site" evidence="3">
    <location>
        <position position="47"/>
    </location>
    <ligand>
        <name>ATP</name>
        <dbReference type="ChEBI" id="CHEBI:30616"/>
    </ligand>
</feature>
<evidence type="ECO:0000256" key="2">
    <source>
        <dbReference type="ARBA" id="ARBA00022840"/>
    </source>
</evidence>
<evidence type="ECO:0000313" key="7">
    <source>
        <dbReference type="EMBL" id="CAI8010235.1"/>
    </source>
</evidence>
<dbReference type="InterPro" id="IPR008266">
    <property type="entry name" value="Tyr_kinase_AS"/>
</dbReference>
<dbReference type="PROSITE" id="PS50003">
    <property type="entry name" value="PH_DOMAIN"/>
    <property type="match status" value="1"/>
</dbReference>
<dbReference type="SMART" id="SM00233">
    <property type="entry name" value="PH"/>
    <property type="match status" value="1"/>
</dbReference>
<dbReference type="Pfam" id="PF00069">
    <property type="entry name" value="Pkinase"/>
    <property type="match status" value="1"/>
</dbReference>
<protein>
    <submittedName>
        <fullName evidence="7">Dual specificity protein kinase shkC</fullName>
    </submittedName>
</protein>
<keyword evidence="2 3" id="KW-0067">ATP-binding</keyword>
<evidence type="ECO:0000259" key="6">
    <source>
        <dbReference type="PROSITE" id="PS50011"/>
    </source>
</evidence>
<dbReference type="AlphaFoldDB" id="A0AA35REY6"/>
<dbReference type="EMBL" id="CASHTH010001023">
    <property type="protein sequence ID" value="CAI8010235.1"/>
    <property type="molecule type" value="Genomic_DNA"/>
</dbReference>
<keyword evidence="1 3" id="KW-0547">Nucleotide-binding</keyword>
<feature type="domain" description="PH" evidence="5">
    <location>
        <begin position="324"/>
        <end position="429"/>
    </location>
</feature>
<keyword evidence="8" id="KW-1185">Reference proteome</keyword>
<dbReference type="InterPro" id="IPR017441">
    <property type="entry name" value="Protein_kinase_ATP_BS"/>
</dbReference>
<dbReference type="PROSITE" id="PS50011">
    <property type="entry name" value="PROTEIN_KINASE_DOM"/>
    <property type="match status" value="1"/>
</dbReference>
<evidence type="ECO:0000256" key="3">
    <source>
        <dbReference type="PROSITE-ProRule" id="PRU10141"/>
    </source>
</evidence>
<dbReference type="PANTHER" id="PTHR44329:SF298">
    <property type="entry name" value="MIXED LINEAGE KINASE DOMAIN-LIKE PROTEIN"/>
    <property type="match status" value="1"/>
</dbReference>
<dbReference type="InterPro" id="IPR011993">
    <property type="entry name" value="PH-like_dom_sf"/>
</dbReference>
<sequence length="602" mass="67747">MDAIKQLELANVKVYKNAKETGRLLGVGSFGCVVELTIKGAGKFAGKKIHEALIVDGDTSLLVKECKLMSELIHPSIAKFYGVCNLPSRTAPALVMELMDHSLEDFLENKTFHLPLTTATSILIDIANGLTYLHGRTPRVLHRDLTARNVLLDRYTNAKITDFGNARIIDAAKIGKTMTQAPGTSVYMPPEALDPHTTYCDRLDIFSFGHLALYTLIREFPRELLPATYIQDAEGQVVARSEVERRSKYMEALDVKLPELNHKLYQLTRQCLQNDPTKRPDATALLSKLQEVLCLEYGELYATTGTEESTADADRKLLEDKREGQVKTGLIEKKSRILSRWSERGTWRAHTFAVDYKRGTFKYTRSGSFPAKGPVIQLDNITEVKELEQDGPRFPFEVHHKGKHSPWELRVYSEVQRREWKEKLQMHAEASSPLLTRSEKEKEDIDASIDECIYDKIIDVLNNRFNPNQLDEFTKKLQTHTYATLPADSRILPAIKRPPMDQPAPSLQRFPAVPPPPETDLPLLPPKPPRKKLKEPLADKTLKQPSPSSTPGSSMLSLTVDPALPVLHKTQRSMSLPSVEPMPLDVGKLPVRRLKNGSDRGL</sequence>
<dbReference type="Proteomes" id="UP001174909">
    <property type="component" value="Unassembled WGS sequence"/>
</dbReference>
<feature type="domain" description="Protein kinase" evidence="6">
    <location>
        <begin position="19"/>
        <end position="293"/>
    </location>
</feature>
<keyword evidence="7" id="KW-0808">Transferase</keyword>
<feature type="compositionally biased region" description="Low complexity" evidence="4">
    <location>
        <begin position="545"/>
        <end position="557"/>
    </location>
</feature>